<dbReference type="InterPro" id="IPR010982">
    <property type="entry name" value="Lambda_DNA-bd_dom_sf"/>
</dbReference>
<organism evidence="6 7">
    <name type="scientific">Thermasporomyces composti</name>
    <dbReference type="NCBI Taxonomy" id="696763"/>
    <lineage>
        <taxon>Bacteria</taxon>
        <taxon>Bacillati</taxon>
        <taxon>Actinomycetota</taxon>
        <taxon>Actinomycetes</taxon>
        <taxon>Propionibacteriales</taxon>
        <taxon>Nocardioidaceae</taxon>
        <taxon>Thermasporomyces</taxon>
    </lineage>
</organism>
<accession>A0A3D9VGI4</accession>
<feature type="domain" description="HTH lacI-type" evidence="5">
    <location>
        <begin position="9"/>
        <end position="63"/>
    </location>
</feature>
<feature type="region of interest" description="Disordered" evidence="4">
    <location>
        <begin position="350"/>
        <end position="369"/>
    </location>
</feature>
<sequence length="369" mass="40217">MVRGQARRPRLADVAARAGVSKKTVSNVVNNHPFVAEHTRKRVLQAIEELGYQPNLSARNLARGRTGVIALVIPQLDMPYFSELARHVVEVAQQRSWVVLIEQTLGDKDLEQEIIDGRLCRRIDGMIYSPSRISAAALRRRTSSTPIVLIGEVIDDATLDHVSIDNVAAARTATQHLIDLGRRRVAAIGAMGRRARGAARQRLEGYQQALTEAGLHVDPALIGQAARYVGEIGAAAMDQLLDLDDPPDAVFCFTDLLALGALRSIHRRGLRVPEDIAIVGHDDIPYGRIAVPSLTTISPDKRAIAETAVDLLDRRVSSRATLPPRRVHVGFQLVVRESTIVRESTVVPESTGALSTPRSSARRVTALDG</sequence>
<dbReference type="EMBL" id="QTUC01000001">
    <property type="protein sequence ID" value="REF36431.1"/>
    <property type="molecule type" value="Genomic_DNA"/>
</dbReference>
<name>A0A3D9VGI4_THECX</name>
<reference evidence="6 7" key="1">
    <citation type="submission" date="2018-08" db="EMBL/GenBank/DDBJ databases">
        <title>Sequencing the genomes of 1000 actinobacteria strains.</title>
        <authorList>
            <person name="Klenk H.-P."/>
        </authorList>
    </citation>
    <scope>NUCLEOTIDE SEQUENCE [LARGE SCALE GENOMIC DNA]</scope>
    <source>
        <strain evidence="6 7">DSM 22891</strain>
    </source>
</reference>
<dbReference type="Proteomes" id="UP000256485">
    <property type="component" value="Unassembled WGS sequence"/>
</dbReference>
<dbReference type="Pfam" id="PF13377">
    <property type="entry name" value="Peripla_BP_3"/>
    <property type="match status" value="1"/>
</dbReference>
<dbReference type="AlphaFoldDB" id="A0A3D9VGI4"/>
<dbReference type="Gene3D" id="3.40.50.2300">
    <property type="match status" value="2"/>
</dbReference>
<dbReference type="CDD" id="cd06267">
    <property type="entry name" value="PBP1_LacI_sugar_binding-like"/>
    <property type="match status" value="1"/>
</dbReference>
<evidence type="ECO:0000259" key="5">
    <source>
        <dbReference type="PROSITE" id="PS50932"/>
    </source>
</evidence>
<evidence type="ECO:0000256" key="2">
    <source>
        <dbReference type="ARBA" id="ARBA00023125"/>
    </source>
</evidence>
<evidence type="ECO:0000256" key="4">
    <source>
        <dbReference type="SAM" id="MobiDB-lite"/>
    </source>
</evidence>
<evidence type="ECO:0000313" key="6">
    <source>
        <dbReference type="EMBL" id="REF36431.1"/>
    </source>
</evidence>
<dbReference type="SMART" id="SM00354">
    <property type="entry name" value="HTH_LACI"/>
    <property type="match status" value="1"/>
</dbReference>
<gene>
    <name evidence="6" type="ORF">DFJ64_1839</name>
</gene>
<dbReference type="SUPFAM" id="SSF53822">
    <property type="entry name" value="Periplasmic binding protein-like I"/>
    <property type="match status" value="1"/>
</dbReference>
<dbReference type="InterPro" id="IPR000843">
    <property type="entry name" value="HTH_LacI"/>
</dbReference>
<dbReference type="SUPFAM" id="SSF47413">
    <property type="entry name" value="lambda repressor-like DNA-binding domains"/>
    <property type="match status" value="1"/>
</dbReference>
<keyword evidence="3" id="KW-0804">Transcription</keyword>
<dbReference type="PROSITE" id="PS00356">
    <property type="entry name" value="HTH_LACI_1"/>
    <property type="match status" value="1"/>
</dbReference>
<dbReference type="PANTHER" id="PTHR30146">
    <property type="entry name" value="LACI-RELATED TRANSCRIPTIONAL REPRESSOR"/>
    <property type="match status" value="1"/>
</dbReference>
<comment type="caution">
    <text evidence="6">The sequence shown here is derived from an EMBL/GenBank/DDBJ whole genome shotgun (WGS) entry which is preliminary data.</text>
</comment>
<dbReference type="GO" id="GO:0000976">
    <property type="term" value="F:transcription cis-regulatory region binding"/>
    <property type="evidence" value="ECO:0007669"/>
    <property type="project" value="TreeGrafter"/>
</dbReference>
<dbReference type="RefSeq" id="WP_115851938.1">
    <property type="nucleotide sequence ID" value="NZ_QTUC01000001.1"/>
</dbReference>
<keyword evidence="1" id="KW-0805">Transcription regulation</keyword>
<evidence type="ECO:0000256" key="1">
    <source>
        <dbReference type="ARBA" id="ARBA00023015"/>
    </source>
</evidence>
<dbReference type="InterPro" id="IPR046335">
    <property type="entry name" value="LacI/GalR-like_sensor"/>
</dbReference>
<dbReference type="PROSITE" id="PS50932">
    <property type="entry name" value="HTH_LACI_2"/>
    <property type="match status" value="1"/>
</dbReference>
<dbReference type="CDD" id="cd01392">
    <property type="entry name" value="HTH_LacI"/>
    <property type="match status" value="1"/>
</dbReference>
<protein>
    <submittedName>
        <fullName evidence="6">LacI family transcriptional regulator</fullName>
    </submittedName>
</protein>
<keyword evidence="7" id="KW-1185">Reference proteome</keyword>
<dbReference type="InterPro" id="IPR028082">
    <property type="entry name" value="Peripla_BP_I"/>
</dbReference>
<dbReference type="PANTHER" id="PTHR30146:SF153">
    <property type="entry name" value="LACTOSE OPERON REPRESSOR"/>
    <property type="match status" value="1"/>
</dbReference>
<dbReference type="Gene3D" id="1.10.260.40">
    <property type="entry name" value="lambda repressor-like DNA-binding domains"/>
    <property type="match status" value="1"/>
</dbReference>
<evidence type="ECO:0000256" key="3">
    <source>
        <dbReference type="ARBA" id="ARBA00023163"/>
    </source>
</evidence>
<dbReference type="GO" id="GO:0003700">
    <property type="term" value="F:DNA-binding transcription factor activity"/>
    <property type="evidence" value="ECO:0007669"/>
    <property type="project" value="TreeGrafter"/>
</dbReference>
<keyword evidence="2" id="KW-0238">DNA-binding</keyword>
<dbReference type="OrthoDB" id="2854648at2"/>
<proteinExistence type="predicted"/>
<dbReference type="Pfam" id="PF00356">
    <property type="entry name" value="LacI"/>
    <property type="match status" value="1"/>
</dbReference>
<evidence type="ECO:0000313" key="7">
    <source>
        <dbReference type="Proteomes" id="UP000256485"/>
    </source>
</evidence>